<reference key="2">
    <citation type="submission" date="2011-05" db="EMBL/GenBank/DDBJ databases">
        <title>The Genome Sequence of Magnaporthe oryzae 70-15.</title>
        <authorList>
            <consortium name="The Broad Institute Genome Sequencing Platform"/>
            <person name="Ma L.-J."/>
            <person name="Dead R."/>
            <person name="Young S.K."/>
            <person name="Zeng Q."/>
            <person name="Gargeya S."/>
            <person name="Fitzgerald M."/>
            <person name="Haas B."/>
            <person name="Abouelleil A."/>
            <person name="Alvarado L."/>
            <person name="Arachchi H.M."/>
            <person name="Berlin A."/>
            <person name="Brown A."/>
            <person name="Chapman S.B."/>
            <person name="Chen Z."/>
            <person name="Dunbar C."/>
            <person name="Freedman E."/>
            <person name="Gearin G."/>
            <person name="Gellesch M."/>
            <person name="Goldberg J."/>
            <person name="Griggs A."/>
            <person name="Gujja S."/>
            <person name="Heiman D."/>
            <person name="Howarth C."/>
            <person name="Larson L."/>
            <person name="Lui A."/>
            <person name="MacDonald P.J.P."/>
            <person name="Mehta T."/>
            <person name="Montmayeur A."/>
            <person name="Murphy C."/>
            <person name="Neiman D."/>
            <person name="Pearson M."/>
            <person name="Priest M."/>
            <person name="Roberts A."/>
            <person name="Saif S."/>
            <person name="Shea T."/>
            <person name="Shenoy N."/>
            <person name="Sisk P."/>
            <person name="Stolte C."/>
            <person name="Sykes S."/>
            <person name="Yandava C."/>
            <person name="Wortman J."/>
            <person name="Nusbaum C."/>
            <person name="Birren B."/>
        </authorList>
    </citation>
    <scope>NUCLEOTIDE SEQUENCE</scope>
    <source>
        <strain>70-15</strain>
    </source>
</reference>
<dbReference type="VEuPathDB" id="FungiDB:MGG_17663"/>
<dbReference type="RefSeq" id="XP_003719556.1">
    <property type="nucleotide sequence ID" value="XM_003719508.1"/>
</dbReference>
<dbReference type="HOGENOM" id="CLU_1185208_0_0_1"/>
<evidence type="ECO:0000313" key="2">
    <source>
        <dbReference type="Proteomes" id="UP000009058"/>
    </source>
</evidence>
<dbReference type="Proteomes" id="UP000009058">
    <property type="component" value="Chromosome 6"/>
</dbReference>
<proteinExistence type="predicted"/>
<dbReference type="InParanoid" id="G4NFG1"/>
<dbReference type="KEGG" id="mgr:MGG_17663"/>
<keyword evidence="2" id="KW-1185">Reference proteome</keyword>
<sequence>MPTTSSAPVYVPSASRKLRKAGDTPYMSIHSLTRRRFPVRVRSMGRLSHTIPPRPTVHGVYQGCEPRPCPRFLLPVTQSRLQQWADHVLLSGPFGDCRAGTVLPVHVQLTNPRNGTTSSLQAIPEAAVKSPTLRAGQMSIFKPYPRFREPFGFKARNLIRTSEPLLVTLLLSGLNPQRGLSSHDNEPAAEYHNNIASSDVGLDDCNQDASACKDNSIKRSNFDLETDSIHKSLH</sequence>
<reference evidence="1 2" key="1">
    <citation type="journal article" date="2005" name="Nature">
        <title>The genome sequence of the rice blast fungus Magnaporthe grisea.</title>
        <authorList>
            <person name="Dean R.A."/>
            <person name="Talbot N.J."/>
            <person name="Ebbole D.J."/>
            <person name="Farman M.L."/>
            <person name="Mitchell T.K."/>
            <person name="Orbach M.J."/>
            <person name="Thon M."/>
            <person name="Kulkarni R."/>
            <person name="Xu J.R."/>
            <person name="Pan H."/>
            <person name="Read N.D."/>
            <person name="Lee Y.H."/>
            <person name="Carbone I."/>
            <person name="Brown D."/>
            <person name="Oh Y.Y."/>
            <person name="Donofrio N."/>
            <person name="Jeong J.S."/>
            <person name="Soanes D.M."/>
            <person name="Djonovic S."/>
            <person name="Kolomiets E."/>
            <person name="Rehmeyer C."/>
            <person name="Li W."/>
            <person name="Harding M."/>
            <person name="Kim S."/>
            <person name="Lebrun M.H."/>
            <person name="Bohnert H."/>
            <person name="Coughlan S."/>
            <person name="Butler J."/>
            <person name="Calvo S."/>
            <person name="Ma L.J."/>
            <person name="Nicol R."/>
            <person name="Purcell S."/>
            <person name="Nusbaum C."/>
            <person name="Galagan J.E."/>
            <person name="Birren B.W."/>
        </authorList>
    </citation>
    <scope>NUCLEOTIDE SEQUENCE [LARGE SCALE GENOMIC DNA]</scope>
    <source>
        <strain evidence="2">70-15 / ATCC MYA-4617 / FGSC 8958</strain>
    </source>
</reference>
<evidence type="ECO:0000313" key="1">
    <source>
        <dbReference type="EMBL" id="EHA47189.1"/>
    </source>
</evidence>
<accession>G4NFG1</accession>
<name>G4NFG1_PYRO7</name>
<dbReference type="AlphaFoldDB" id="G4NFG1"/>
<dbReference type="GeneID" id="12986008"/>
<organism evidence="1 2">
    <name type="scientific">Pyricularia oryzae (strain 70-15 / ATCC MYA-4617 / FGSC 8958)</name>
    <name type="common">Rice blast fungus</name>
    <name type="synonym">Magnaporthe oryzae</name>
    <dbReference type="NCBI Taxonomy" id="242507"/>
    <lineage>
        <taxon>Eukaryota</taxon>
        <taxon>Fungi</taxon>
        <taxon>Dikarya</taxon>
        <taxon>Ascomycota</taxon>
        <taxon>Pezizomycotina</taxon>
        <taxon>Sordariomycetes</taxon>
        <taxon>Sordariomycetidae</taxon>
        <taxon>Magnaporthales</taxon>
        <taxon>Pyriculariaceae</taxon>
        <taxon>Pyricularia</taxon>
    </lineage>
</organism>
<gene>
    <name evidence="1" type="ORF">MGG_17663</name>
</gene>
<protein>
    <submittedName>
        <fullName evidence="1">Uncharacterized protein</fullName>
    </submittedName>
</protein>
<dbReference type="EMBL" id="CM001236">
    <property type="protein sequence ID" value="EHA47189.1"/>
    <property type="molecule type" value="Genomic_DNA"/>
</dbReference>